<dbReference type="EMBL" id="JAZDUE010000002">
    <property type="protein sequence ID" value="MEE4022126.1"/>
    <property type="molecule type" value="Genomic_DNA"/>
</dbReference>
<dbReference type="RefSeq" id="WP_330503438.1">
    <property type="nucleotide sequence ID" value="NZ_JAZDUE010000002.1"/>
</dbReference>
<keyword evidence="1 2" id="KW-0238">DNA-binding</keyword>
<evidence type="ECO:0000313" key="5">
    <source>
        <dbReference type="Proteomes" id="UP001335729"/>
    </source>
</evidence>
<sequence length="226" mass="23442">MSTTGPERSYGGEAASDRVARRRAALIDAALTAMSESRWRSTTVAGLCSDAQLNKRYFYESFADLDAVAVAAIDDLSAQVADAAVAAYLDTLGRPLDVQARSAVDAIIGVLGTDRRKARVLLGGAAGTPVVDSRRTDAIVGLTAVLIEHARTIHDVRLEADSLAQTAPPFVVGGTAQAILAWADGSLAVTRGQLADDLTSLWLSLGASAAETARARMDSASVEGGD</sequence>
<dbReference type="InterPro" id="IPR001647">
    <property type="entry name" value="HTH_TetR"/>
</dbReference>
<evidence type="ECO:0000256" key="2">
    <source>
        <dbReference type="PROSITE-ProRule" id="PRU00335"/>
    </source>
</evidence>
<reference evidence="4 5" key="1">
    <citation type="submission" date="2024-01" db="EMBL/GenBank/DDBJ databases">
        <title>Draft genome sequence of Gordonia sp. PKS22-38.</title>
        <authorList>
            <person name="Suphannarot A."/>
            <person name="Mingma R."/>
        </authorList>
    </citation>
    <scope>NUCLEOTIDE SEQUENCE [LARGE SCALE GENOMIC DNA]</scope>
    <source>
        <strain evidence="4 5">PKS22-38</strain>
    </source>
</reference>
<gene>
    <name evidence="4" type="ORF">V1Y59_03460</name>
</gene>
<dbReference type="PROSITE" id="PS50977">
    <property type="entry name" value="HTH_TETR_2"/>
    <property type="match status" value="1"/>
</dbReference>
<dbReference type="Proteomes" id="UP001335729">
    <property type="component" value="Unassembled WGS sequence"/>
</dbReference>
<dbReference type="SUPFAM" id="SSF46689">
    <property type="entry name" value="Homeodomain-like"/>
    <property type="match status" value="1"/>
</dbReference>
<comment type="caution">
    <text evidence="4">The sequence shown here is derived from an EMBL/GenBank/DDBJ whole genome shotgun (WGS) entry which is preliminary data.</text>
</comment>
<evidence type="ECO:0000313" key="4">
    <source>
        <dbReference type="EMBL" id="MEE4022126.1"/>
    </source>
</evidence>
<evidence type="ECO:0000256" key="1">
    <source>
        <dbReference type="ARBA" id="ARBA00023125"/>
    </source>
</evidence>
<keyword evidence="5" id="KW-1185">Reference proteome</keyword>
<organism evidence="4 5">
    <name type="scientific">Gordonia prachuapensis</name>
    <dbReference type="NCBI Taxonomy" id="3115651"/>
    <lineage>
        <taxon>Bacteria</taxon>
        <taxon>Bacillati</taxon>
        <taxon>Actinomycetota</taxon>
        <taxon>Actinomycetes</taxon>
        <taxon>Mycobacteriales</taxon>
        <taxon>Gordoniaceae</taxon>
        <taxon>Gordonia</taxon>
    </lineage>
</organism>
<name>A0ABU7MQ82_9ACTN</name>
<accession>A0ABU7MQ82</accession>
<feature type="domain" description="HTH tetR-type" evidence="3">
    <location>
        <begin position="20"/>
        <end position="80"/>
    </location>
</feature>
<dbReference type="InterPro" id="IPR009057">
    <property type="entry name" value="Homeodomain-like_sf"/>
</dbReference>
<evidence type="ECO:0000259" key="3">
    <source>
        <dbReference type="PROSITE" id="PS50977"/>
    </source>
</evidence>
<dbReference type="Gene3D" id="1.10.357.10">
    <property type="entry name" value="Tetracycline Repressor, domain 2"/>
    <property type="match status" value="1"/>
</dbReference>
<proteinExistence type="predicted"/>
<protein>
    <submittedName>
        <fullName evidence="4">TetR/AcrR family transcriptional regulator</fullName>
    </submittedName>
</protein>
<feature type="DNA-binding region" description="H-T-H motif" evidence="2">
    <location>
        <begin position="43"/>
        <end position="62"/>
    </location>
</feature>